<keyword evidence="2" id="KW-1185">Reference proteome</keyword>
<protein>
    <submittedName>
        <fullName evidence="1">Uncharacterized protein</fullName>
    </submittedName>
</protein>
<name>A0A7G5GUG3_9BACT</name>
<proteinExistence type="predicted"/>
<dbReference type="Proteomes" id="UP000515369">
    <property type="component" value="Chromosome"/>
</dbReference>
<organism evidence="1 2">
    <name type="scientific">Spirosoma foliorum</name>
    <dbReference type="NCBI Taxonomy" id="2710596"/>
    <lineage>
        <taxon>Bacteria</taxon>
        <taxon>Pseudomonadati</taxon>
        <taxon>Bacteroidota</taxon>
        <taxon>Cytophagia</taxon>
        <taxon>Cytophagales</taxon>
        <taxon>Cytophagaceae</taxon>
        <taxon>Spirosoma</taxon>
    </lineage>
</organism>
<sequence>MKPHLSKSDISSSAALASKRRGRICPLTQIDITHQRADCRLATTRTLHNLSQVNPKQFNALVDKFLTPQRDQESTYAKSAAICSRIRKLIKRIGSVDR</sequence>
<evidence type="ECO:0000313" key="2">
    <source>
        <dbReference type="Proteomes" id="UP000515369"/>
    </source>
</evidence>
<accession>A0A7G5GUG3</accession>
<dbReference type="RefSeq" id="WP_182459811.1">
    <property type="nucleotide sequence ID" value="NZ_CP059732.1"/>
</dbReference>
<dbReference type="KEGG" id="sfol:H3H32_32125"/>
<dbReference type="EMBL" id="CP059732">
    <property type="protein sequence ID" value="QMW02505.1"/>
    <property type="molecule type" value="Genomic_DNA"/>
</dbReference>
<reference evidence="1 2" key="1">
    <citation type="submission" date="2020-07" db="EMBL/GenBank/DDBJ databases">
        <title>Spirosoma foliorum sp. nov., isolated from the leaves on the Nejang mountain Korea, Republic of.</title>
        <authorList>
            <person name="Ho H."/>
            <person name="Lee Y.-J."/>
            <person name="Nurcahyanto D.-A."/>
            <person name="Kim S.-G."/>
        </authorList>
    </citation>
    <scope>NUCLEOTIDE SEQUENCE [LARGE SCALE GENOMIC DNA]</scope>
    <source>
        <strain evidence="1 2">PL0136</strain>
    </source>
</reference>
<evidence type="ECO:0000313" key="1">
    <source>
        <dbReference type="EMBL" id="QMW02505.1"/>
    </source>
</evidence>
<gene>
    <name evidence="1" type="ORF">H3H32_32125</name>
</gene>
<dbReference type="AlphaFoldDB" id="A0A7G5GUG3"/>